<gene>
    <name evidence="1" type="ORF">BES34_014185</name>
</gene>
<dbReference type="EMBL" id="MCRM02000015">
    <property type="protein sequence ID" value="PNV74331.1"/>
    <property type="molecule type" value="Genomic_DNA"/>
</dbReference>
<reference evidence="1" key="1">
    <citation type="submission" date="2018-01" db="EMBL/GenBank/DDBJ databases">
        <title>Genomic characterization of Leptospira inadai serogroup Lyme isolated from captured rat in Brazil and comparative analysis with human reference strain.</title>
        <authorList>
            <person name="Moreno L.Z."/>
            <person name="Loureiro A.P."/>
            <person name="Miraglia F."/>
            <person name="Kremer F.S."/>
            <person name="Eslabao M.R."/>
            <person name="Dellagostin O.A."/>
            <person name="Lilenbaum W."/>
            <person name="Moreno A.M."/>
        </authorList>
    </citation>
    <scope>NUCLEOTIDE SEQUENCE [LARGE SCALE GENOMIC DNA]</scope>
    <source>
        <strain evidence="1">M34/99</strain>
    </source>
</reference>
<name>A0ABX4YGF1_9LEPT</name>
<dbReference type="Proteomes" id="UP000094669">
    <property type="component" value="Unassembled WGS sequence"/>
</dbReference>
<sequence>MITYLFGAGASYNALPLAIEMPKDMRWIVEEIKKKHLIGNRSGLKVSELKTEFVKRTEALLDEFDRSNYSTIDDYAYSKYSGGTNINYIRAILSAYISLRQIIIPVNSRFQRVDSRYRVFLQKLIIKGNFSKAQNLNLLTWNYDNQLEMSLREIYPNDWSSILHEKLNLFPSIDQYGMETDRFEIKKLNTYYLNGSSGFHQNRESQKLSVVKDYVINPNAGVDSISQILYFFYLYHQDIMVSPMLHFGWEDNDYNRKVLKMACASVSETQKLYLVGYTFPDPNRNIDLKLINAMNKLKTIYIQGPSEKKFKEIKFKLTESFPVNDIKYYESKDDFLIPNELLAG</sequence>
<accession>A0ABX4YGF1</accession>
<proteinExistence type="predicted"/>
<dbReference type="RefSeq" id="WP_010568204.1">
    <property type="nucleotide sequence ID" value="NZ_MCRM02000015.1"/>
</dbReference>
<protein>
    <recommendedName>
        <fullName evidence="3">SIR2-like domain-containing protein</fullName>
    </recommendedName>
</protein>
<comment type="caution">
    <text evidence="1">The sequence shown here is derived from an EMBL/GenBank/DDBJ whole genome shotgun (WGS) entry which is preliminary data.</text>
</comment>
<evidence type="ECO:0008006" key="3">
    <source>
        <dbReference type="Google" id="ProtNLM"/>
    </source>
</evidence>
<keyword evidence="2" id="KW-1185">Reference proteome</keyword>
<evidence type="ECO:0000313" key="2">
    <source>
        <dbReference type="Proteomes" id="UP000094669"/>
    </source>
</evidence>
<evidence type="ECO:0000313" key="1">
    <source>
        <dbReference type="EMBL" id="PNV74331.1"/>
    </source>
</evidence>
<organism evidence="1 2">
    <name type="scientific">Leptospira inadai serovar Lyme</name>
    <dbReference type="NCBI Taxonomy" id="293084"/>
    <lineage>
        <taxon>Bacteria</taxon>
        <taxon>Pseudomonadati</taxon>
        <taxon>Spirochaetota</taxon>
        <taxon>Spirochaetia</taxon>
        <taxon>Leptospirales</taxon>
        <taxon>Leptospiraceae</taxon>
        <taxon>Leptospira</taxon>
    </lineage>
</organism>